<dbReference type="InterPro" id="IPR046956">
    <property type="entry name" value="RLP23-like"/>
</dbReference>
<dbReference type="PRINTS" id="PR00019">
    <property type="entry name" value="LEURICHRPT"/>
</dbReference>
<keyword evidence="6" id="KW-0732">Signal</keyword>
<evidence type="ECO:0000256" key="10">
    <source>
        <dbReference type="ARBA" id="ARBA00023170"/>
    </source>
</evidence>
<evidence type="ECO:0000256" key="5">
    <source>
        <dbReference type="ARBA" id="ARBA00022692"/>
    </source>
</evidence>
<dbReference type="SUPFAM" id="SSF52047">
    <property type="entry name" value="RNI-like"/>
    <property type="match status" value="1"/>
</dbReference>
<evidence type="ECO:0000256" key="6">
    <source>
        <dbReference type="ARBA" id="ARBA00022729"/>
    </source>
</evidence>
<dbReference type="Pfam" id="PF00560">
    <property type="entry name" value="LRR_1"/>
    <property type="match status" value="7"/>
</dbReference>
<feature type="domain" description="Leucine-rich repeat-containing N-terminal plant-type" evidence="13">
    <location>
        <begin position="23"/>
        <end position="58"/>
    </location>
</feature>
<comment type="caution">
    <text evidence="14">The sequence shown here is derived from an EMBL/GenBank/DDBJ whole genome shotgun (WGS) entry which is preliminary data.</text>
</comment>
<keyword evidence="11" id="KW-0325">Glycoprotein</keyword>
<keyword evidence="7" id="KW-0677">Repeat</keyword>
<dbReference type="InterPro" id="IPR003591">
    <property type="entry name" value="Leu-rich_rpt_typical-subtyp"/>
</dbReference>
<evidence type="ECO:0000259" key="13">
    <source>
        <dbReference type="Pfam" id="PF08263"/>
    </source>
</evidence>
<proteinExistence type="inferred from homology"/>
<dbReference type="Proteomes" id="UP001603857">
    <property type="component" value="Unassembled WGS sequence"/>
</dbReference>
<protein>
    <recommendedName>
        <fullName evidence="13">Leucine-rich repeat-containing N-terminal plant-type domain-containing protein</fullName>
    </recommendedName>
</protein>
<keyword evidence="3" id="KW-1003">Cell membrane</keyword>
<dbReference type="InterPro" id="IPR013210">
    <property type="entry name" value="LRR_N_plant-typ"/>
</dbReference>
<dbReference type="EMBL" id="JBGMDY010000005">
    <property type="protein sequence ID" value="KAL2335365.1"/>
    <property type="molecule type" value="Genomic_DNA"/>
</dbReference>
<evidence type="ECO:0000313" key="15">
    <source>
        <dbReference type="Proteomes" id="UP001603857"/>
    </source>
</evidence>
<name>A0ABD1MHU0_9FABA</name>
<keyword evidence="8 12" id="KW-1133">Transmembrane helix</keyword>
<dbReference type="SUPFAM" id="SSF52058">
    <property type="entry name" value="L domain-like"/>
    <property type="match status" value="2"/>
</dbReference>
<keyword evidence="5 12" id="KW-0812">Transmembrane</keyword>
<dbReference type="GO" id="GO:0005886">
    <property type="term" value="C:plasma membrane"/>
    <property type="evidence" value="ECO:0007669"/>
    <property type="project" value="UniProtKB-SubCell"/>
</dbReference>
<feature type="transmembrane region" description="Helical" evidence="12">
    <location>
        <begin position="901"/>
        <end position="924"/>
    </location>
</feature>
<dbReference type="Pfam" id="PF08263">
    <property type="entry name" value="LRRNT_2"/>
    <property type="match status" value="1"/>
</dbReference>
<keyword evidence="9 12" id="KW-0472">Membrane</keyword>
<dbReference type="PROSITE" id="PS51450">
    <property type="entry name" value="LRR"/>
    <property type="match status" value="1"/>
</dbReference>
<organism evidence="14 15">
    <name type="scientific">Flemingia macrophylla</name>
    <dbReference type="NCBI Taxonomy" id="520843"/>
    <lineage>
        <taxon>Eukaryota</taxon>
        <taxon>Viridiplantae</taxon>
        <taxon>Streptophyta</taxon>
        <taxon>Embryophyta</taxon>
        <taxon>Tracheophyta</taxon>
        <taxon>Spermatophyta</taxon>
        <taxon>Magnoliopsida</taxon>
        <taxon>eudicotyledons</taxon>
        <taxon>Gunneridae</taxon>
        <taxon>Pentapetalae</taxon>
        <taxon>rosids</taxon>
        <taxon>fabids</taxon>
        <taxon>Fabales</taxon>
        <taxon>Fabaceae</taxon>
        <taxon>Papilionoideae</taxon>
        <taxon>50 kb inversion clade</taxon>
        <taxon>NPAAA clade</taxon>
        <taxon>indigoferoid/millettioid clade</taxon>
        <taxon>Phaseoleae</taxon>
        <taxon>Flemingia</taxon>
    </lineage>
</organism>
<dbReference type="PANTHER" id="PTHR48063">
    <property type="entry name" value="LRR RECEPTOR-LIKE KINASE"/>
    <property type="match status" value="1"/>
</dbReference>
<accession>A0ABD1MHU0</accession>
<keyword evidence="4" id="KW-0433">Leucine-rich repeat</keyword>
<keyword evidence="10" id="KW-0675">Receptor</keyword>
<evidence type="ECO:0000256" key="2">
    <source>
        <dbReference type="ARBA" id="ARBA00009592"/>
    </source>
</evidence>
<evidence type="ECO:0000256" key="12">
    <source>
        <dbReference type="SAM" id="Phobius"/>
    </source>
</evidence>
<evidence type="ECO:0000256" key="3">
    <source>
        <dbReference type="ARBA" id="ARBA00022475"/>
    </source>
</evidence>
<dbReference type="AlphaFoldDB" id="A0ABD1MHU0"/>
<dbReference type="PANTHER" id="PTHR48063:SF98">
    <property type="entry name" value="LRR RECEPTOR-LIKE SERINE_THREONINE-PROTEIN KINASE FLS2"/>
    <property type="match status" value="1"/>
</dbReference>
<evidence type="ECO:0000256" key="9">
    <source>
        <dbReference type="ARBA" id="ARBA00023136"/>
    </source>
</evidence>
<evidence type="ECO:0000313" key="14">
    <source>
        <dbReference type="EMBL" id="KAL2335365.1"/>
    </source>
</evidence>
<comment type="subcellular location">
    <subcellularLocation>
        <location evidence="1">Cell membrane</location>
        <topology evidence="1">Single-pass type I membrane protein</topology>
    </subcellularLocation>
</comment>
<reference evidence="14 15" key="1">
    <citation type="submission" date="2024-08" db="EMBL/GenBank/DDBJ databases">
        <title>Insights into the chromosomal genome structure of Flemingia macrophylla.</title>
        <authorList>
            <person name="Ding Y."/>
            <person name="Zhao Y."/>
            <person name="Bi W."/>
            <person name="Wu M."/>
            <person name="Zhao G."/>
            <person name="Gong Y."/>
            <person name="Li W."/>
            <person name="Zhang P."/>
        </authorList>
    </citation>
    <scope>NUCLEOTIDE SEQUENCE [LARGE SCALE GENOMIC DNA]</scope>
    <source>
        <strain evidence="14">DYQJB</strain>
        <tissue evidence="14">Leaf</tissue>
    </source>
</reference>
<evidence type="ECO:0000256" key="8">
    <source>
        <dbReference type="ARBA" id="ARBA00022989"/>
    </source>
</evidence>
<evidence type="ECO:0000256" key="4">
    <source>
        <dbReference type="ARBA" id="ARBA00022614"/>
    </source>
</evidence>
<dbReference type="Pfam" id="PF13855">
    <property type="entry name" value="LRR_8"/>
    <property type="match status" value="2"/>
</dbReference>
<dbReference type="InterPro" id="IPR032675">
    <property type="entry name" value="LRR_dom_sf"/>
</dbReference>
<comment type="similarity">
    <text evidence="2">Belongs to the RLP family.</text>
</comment>
<evidence type="ECO:0000256" key="7">
    <source>
        <dbReference type="ARBA" id="ARBA00022737"/>
    </source>
</evidence>
<dbReference type="FunFam" id="3.80.10.10:FF:000213">
    <property type="entry name" value="Tyrosine-sulfated glycopeptide receptor 1"/>
    <property type="match status" value="2"/>
</dbReference>
<keyword evidence="15" id="KW-1185">Reference proteome</keyword>
<dbReference type="Gene3D" id="3.80.10.10">
    <property type="entry name" value="Ribonuclease Inhibitor"/>
    <property type="match status" value="3"/>
</dbReference>
<gene>
    <name evidence="14" type="ORF">Fmac_016578</name>
</gene>
<sequence>MVTVLCIYICRGSSPTNKCVQIEKQALLMLKDGFFYGTDILSSWNGDDCCGWKGISCNNFTGHVTRFDLPQYSKYTAHYDLTFLADTIPTETTYNPRALGGYIYSSICKLHHLTFLDLNYNDLIGEIPECIGSLGELVELKLAWNNLDGSAPQTLANLSNLKNLDLGYNYKLEVNDLEWLPHLSNLRYLDLSRVYLSSVIDWPSSIGKTPSLLELYLNDCGLSQINAKSISHVNASTSLQVLSLSRNTLNSSILPWVLNFSKAVIVLDLSENEIDDSIIKSFQNLCQLKELYLGLNKLSGQLNDYLPEMCFAQHDLEVLDLEHNPFNSGLFPDFSWFSSLKRLSLKNTSIVGPLPFGHLPQLKALDLSLNHLNGSLPIFEVTKFASLHFLDLSYNQLSGTLSYTIGQLSKLWFLSVASNRLNGIVSEAHLISLSKLKILDLSENSLSFNLNANWVPPFQLLYFLSSSCILGPQFPTWLIYQKKLLVLQISNTSIVDSIPKWFGDISSSLSYLNVSHNKLSGVLPSIKTGLMSKWDFSFNNLSGPLPPFSPDVSSLFLSNNIFSGSVSSICAMSQRFLIYLDLSSNLLTGPLPNCWGNFEYLTVLNLANNSLSGRIPNSFGNLDHIQSIHLNNNNFSGEIPSLPGHNMLTLIDFGDNILEGTIPTLFSGLIVLRLRGNKIQGVIPTSICAIESLQVLDLSSNNITGEIPQCLSYIRALSDIEFPKDIFFRWIYEAIIFDPIQIGIFVDETSLIWKGESQEYGKILGLMSMIDLSGNHLTGEIPQCITKLKALIALNLSRNNLTGFIPDNIGDMKMLESLDLSGNHLDGRMPASFSNLNFLSYMNLSFNNLSGEIPLSTQLQSFEASTYIGNTGLCGPPLANQCPGDKNGRVGEKGTHKFLDIGFYISLGLGFCVGFWGVCGTLILKTSWRHAYFQFFNNINDWLCVTVVVFTNKIKRRFQIKN</sequence>
<evidence type="ECO:0000256" key="1">
    <source>
        <dbReference type="ARBA" id="ARBA00004251"/>
    </source>
</evidence>
<evidence type="ECO:0000256" key="11">
    <source>
        <dbReference type="ARBA" id="ARBA00023180"/>
    </source>
</evidence>
<dbReference type="SMART" id="SM00369">
    <property type="entry name" value="LRR_TYP"/>
    <property type="match status" value="8"/>
</dbReference>
<dbReference type="InterPro" id="IPR001611">
    <property type="entry name" value="Leu-rich_rpt"/>
</dbReference>